<feature type="coiled-coil region" evidence="1">
    <location>
        <begin position="189"/>
        <end position="216"/>
    </location>
</feature>
<dbReference type="Proteomes" id="UP000318050">
    <property type="component" value="Unassembled WGS sequence"/>
</dbReference>
<dbReference type="InterPro" id="IPR025645">
    <property type="entry name" value="DUF4349"/>
</dbReference>
<evidence type="ECO:0000256" key="2">
    <source>
        <dbReference type="SAM" id="Phobius"/>
    </source>
</evidence>
<dbReference type="OrthoDB" id="8228110at2"/>
<name>A0A560IDB5_9PROT</name>
<dbReference type="AlphaFoldDB" id="A0A560IDB5"/>
<keyword evidence="1" id="KW-0175">Coiled coil</keyword>
<feature type="domain" description="DUF4349" evidence="4">
    <location>
        <begin position="72"/>
        <end position="281"/>
    </location>
</feature>
<dbReference type="PROSITE" id="PS51257">
    <property type="entry name" value="PROKAR_LIPOPROTEIN"/>
    <property type="match status" value="1"/>
</dbReference>
<keyword evidence="2" id="KW-0812">Transmembrane</keyword>
<gene>
    <name evidence="5" type="ORF">FBZ92_1131</name>
</gene>
<keyword evidence="2" id="KW-0472">Membrane</keyword>
<keyword evidence="2" id="KW-1133">Transmembrane helix</keyword>
<evidence type="ECO:0000256" key="1">
    <source>
        <dbReference type="SAM" id="Coils"/>
    </source>
</evidence>
<evidence type="ECO:0000313" key="6">
    <source>
        <dbReference type="Proteomes" id="UP000318050"/>
    </source>
</evidence>
<feature type="signal peptide" evidence="3">
    <location>
        <begin position="1"/>
        <end position="19"/>
    </location>
</feature>
<evidence type="ECO:0000313" key="5">
    <source>
        <dbReference type="EMBL" id="TWB56009.1"/>
    </source>
</evidence>
<sequence length="290" mass="31019">MGRTRRSLVVTAVALLALAGCDNQESTGVPVPPPPPPVIAARAPVADKAGTEEIVVTGAQRGEPEQGKYLAITQSYSLSLPASAVEAVQNRHLETCAKLGCLVLESSLDHGYANRITARTSVRISPQEVAALVADLTAPPARVTSHSTATEDMTTTVLDTDKRLESKTALRDRLTALMHGPTHMSVSDLVAAERELANAQGEIESLTAQRDYLRRQTEMVRIDVDYNGEAAVAGDTDLTPISSALKGFGRTMVRAAASLIATIAGLLPWLPLILLAGWVLRHPLRRLLRR</sequence>
<organism evidence="5 6">
    <name type="scientific">Nitrospirillum amazonense</name>
    <dbReference type="NCBI Taxonomy" id="28077"/>
    <lineage>
        <taxon>Bacteria</taxon>
        <taxon>Pseudomonadati</taxon>
        <taxon>Pseudomonadota</taxon>
        <taxon>Alphaproteobacteria</taxon>
        <taxon>Rhodospirillales</taxon>
        <taxon>Azospirillaceae</taxon>
        <taxon>Nitrospirillum</taxon>
    </lineage>
</organism>
<proteinExistence type="predicted"/>
<dbReference type="EMBL" id="VITT01000013">
    <property type="protein sequence ID" value="TWB56009.1"/>
    <property type="molecule type" value="Genomic_DNA"/>
</dbReference>
<keyword evidence="3" id="KW-0732">Signal</keyword>
<feature type="transmembrane region" description="Helical" evidence="2">
    <location>
        <begin position="255"/>
        <end position="280"/>
    </location>
</feature>
<protein>
    <submittedName>
        <fullName evidence="5">Uncharacterized protein DUF4349</fullName>
    </submittedName>
</protein>
<dbReference type="Pfam" id="PF14257">
    <property type="entry name" value="DUF4349"/>
    <property type="match status" value="1"/>
</dbReference>
<reference evidence="5 6" key="1">
    <citation type="submission" date="2019-06" db="EMBL/GenBank/DDBJ databases">
        <title>Genomic Encyclopedia of Type Strains, Phase IV (KMG-V): Genome sequencing to study the core and pangenomes of soil and plant-associated prokaryotes.</title>
        <authorList>
            <person name="Whitman W."/>
        </authorList>
    </citation>
    <scope>NUCLEOTIDE SEQUENCE [LARGE SCALE GENOMIC DNA]</scope>
    <source>
        <strain evidence="5 6">BR 11140</strain>
    </source>
</reference>
<evidence type="ECO:0000259" key="4">
    <source>
        <dbReference type="Pfam" id="PF14257"/>
    </source>
</evidence>
<comment type="caution">
    <text evidence="5">The sequence shown here is derived from an EMBL/GenBank/DDBJ whole genome shotgun (WGS) entry which is preliminary data.</text>
</comment>
<feature type="chain" id="PRO_5022202805" evidence="3">
    <location>
        <begin position="20"/>
        <end position="290"/>
    </location>
</feature>
<accession>A0A560IDB5</accession>
<evidence type="ECO:0000256" key="3">
    <source>
        <dbReference type="SAM" id="SignalP"/>
    </source>
</evidence>